<dbReference type="GO" id="GO:0045944">
    <property type="term" value="P:positive regulation of transcription by RNA polymerase II"/>
    <property type="evidence" value="ECO:0007669"/>
    <property type="project" value="TreeGrafter"/>
</dbReference>
<gene>
    <name evidence="7" type="ORF">PVAR5_4334</name>
</gene>
<keyword evidence="5" id="KW-0539">Nucleus</keyword>
<dbReference type="eggNOG" id="ENOG502TDWG">
    <property type="taxonomic scope" value="Eukaryota"/>
</dbReference>
<evidence type="ECO:0000313" key="7">
    <source>
        <dbReference type="EMBL" id="GAD95688.1"/>
    </source>
</evidence>
<keyword evidence="8" id="KW-1185">Reference proteome</keyword>
<evidence type="ECO:0000256" key="6">
    <source>
        <dbReference type="SAM" id="MobiDB-lite"/>
    </source>
</evidence>
<dbReference type="OrthoDB" id="3266505at2759"/>
<evidence type="ECO:0000256" key="3">
    <source>
        <dbReference type="ARBA" id="ARBA00023125"/>
    </source>
</evidence>
<dbReference type="GO" id="GO:0043565">
    <property type="term" value="F:sequence-specific DNA binding"/>
    <property type="evidence" value="ECO:0007669"/>
    <property type="project" value="TreeGrafter"/>
</dbReference>
<feature type="region of interest" description="Disordered" evidence="6">
    <location>
        <begin position="80"/>
        <end position="106"/>
    </location>
</feature>
<evidence type="ECO:0000256" key="4">
    <source>
        <dbReference type="ARBA" id="ARBA00023163"/>
    </source>
</evidence>
<keyword evidence="3" id="KW-0238">DNA-binding</keyword>
<evidence type="ECO:0000256" key="1">
    <source>
        <dbReference type="ARBA" id="ARBA00004123"/>
    </source>
</evidence>
<comment type="subcellular location">
    <subcellularLocation>
        <location evidence="1">Nucleus</location>
    </subcellularLocation>
</comment>
<dbReference type="Proteomes" id="UP000018001">
    <property type="component" value="Unassembled WGS sequence"/>
</dbReference>
<feature type="region of interest" description="Disordered" evidence="6">
    <location>
        <begin position="45"/>
        <end position="68"/>
    </location>
</feature>
<proteinExistence type="predicted"/>
<evidence type="ECO:0000256" key="2">
    <source>
        <dbReference type="ARBA" id="ARBA00023015"/>
    </source>
</evidence>
<organism evidence="7 8">
    <name type="scientific">Byssochlamys spectabilis (strain No. 5 / NBRC 109023)</name>
    <name type="common">Paecilomyces variotii</name>
    <dbReference type="NCBI Taxonomy" id="1356009"/>
    <lineage>
        <taxon>Eukaryota</taxon>
        <taxon>Fungi</taxon>
        <taxon>Dikarya</taxon>
        <taxon>Ascomycota</taxon>
        <taxon>Pezizomycotina</taxon>
        <taxon>Eurotiomycetes</taxon>
        <taxon>Eurotiomycetidae</taxon>
        <taxon>Eurotiales</taxon>
        <taxon>Thermoascaceae</taxon>
        <taxon>Paecilomyces</taxon>
    </lineage>
</organism>
<sequence>MEGSQCMSKMQASKSEMFWNCTMPQLFQPAPVVHLRDLERRARNSHNHFPDETNQLHQPDPMRPDERLYDNSDVHVVGEEGHEQGQNSVATPRLEQSHPEPNNRATLELDERSQLEAKKGVLPRHAFTWDFSQEIRQLLGASPSRQLSPSNSGSNTTYTILRQDAAPYDSSVPGLPHRDHIAYLAQVVDYHLNVNHRFLHLPTFLKQLKETSQQSMPISPIWRAKLWMVVALGKLFLENGATVSGPPGAAEFLESTRALPSQIVLDENPIMAIETFCLLALYAQSADLHRIAYLYISQANRMGHAWKLGDNHNHNHIAELEFAGENHIESLWCTVRILEQRSSATIGVVSDYNIHKQQYGSNQFGGLPNHTSAALQFNLSISNMLFSLSTNQGTL</sequence>
<dbReference type="HOGENOM" id="CLU_698281_0_0_1"/>
<dbReference type="AlphaFoldDB" id="V5FUE5"/>
<dbReference type="PANTHER" id="PTHR47540:SF6">
    <property type="entry name" value="ZN(II)2CYS6 TRANSCRIPTION FACTOR (EUROFUNG)"/>
    <property type="match status" value="1"/>
</dbReference>
<dbReference type="EMBL" id="BAUL01000135">
    <property type="protein sequence ID" value="GAD95688.1"/>
    <property type="molecule type" value="Genomic_DNA"/>
</dbReference>
<evidence type="ECO:0000313" key="8">
    <source>
        <dbReference type="Proteomes" id="UP000018001"/>
    </source>
</evidence>
<dbReference type="PANTHER" id="PTHR47540">
    <property type="entry name" value="THIAMINE REPRESSIBLE GENES REGULATORY PROTEIN THI5"/>
    <property type="match status" value="1"/>
</dbReference>
<dbReference type="CDD" id="cd12148">
    <property type="entry name" value="fungal_TF_MHR"/>
    <property type="match status" value="1"/>
</dbReference>
<accession>V5FUE5</accession>
<name>V5FUE5_BYSSN</name>
<reference evidence="8" key="1">
    <citation type="journal article" date="2014" name="Genome Announc.">
        <title>Draft genome sequence of the formaldehyde-resistant fungus Byssochlamys spectabilis No. 5 (anamorph Paecilomyces variotii No. 5) (NBRC109023).</title>
        <authorList>
            <person name="Oka T."/>
            <person name="Ekino K."/>
            <person name="Fukuda K."/>
            <person name="Nomura Y."/>
        </authorList>
    </citation>
    <scope>NUCLEOTIDE SEQUENCE [LARGE SCALE GENOMIC DNA]</scope>
    <source>
        <strain evidence="8">No. 5 / NBRC 109023</strain>
    </source>
</reference>
<protein>
    <recommendedName>
        <fullName evidence="9">Transcription factor domain-containing protein</fullName>
    </recommendedName>
</protein>
<comment type="caution">
    <text evidence="7">The sequence shown here is derived from an EMBL/GenBank/DDBJ whole genome shotgun (WGS) entry which is preliminary data.</text>
</comment>
<dbReference type="GO" id="GO:0005634">
    <property type="term" value="C:nucleus"/>
    <property type="evidence" value="ECO:0007669"/>
    <property type="project" value="UniProtKB-SubCell"/>
</dbReference>
<evidence type="ECO:0008006" key="9">
    <source>
        <dbReference type="Google" id="ProtNLM"/>
    </source>
</evidence>
<evidence type="ECO:0000256" key="5">
    <source>
        <dbReference type="ARBA" id="ARBA00023242"/>
    </source>
</evidence>
<keyword evidence="2" id="KW-0805">Transcription regulation</keyword>
<dbReference type="InterPro" id="IPR051711">
    <property type="entry name" value="Stress_Response_Reg"/>
</dbReference>
<dbReference type="InParanoid" id="V5FUE5"/>
<keyword evidence="4" id="KW-0804">Transcription</keyword>